<dbReference type="EMBL" id="DS231713">
    <property type="protein sequence ID" value="KNB13960.1"/>
    <property type="molecule type" value="Genomic_DNA"/>
</dbReference>
<evidence type="ECO:0000313" key="1">
    <source>
        <dbReference type="EMBL" id="KNB13960.1"/>
    </source>
</evidence>
<dbReference type="KEGG" id="fox:FOXG_20998"/>
<evidence type="ECO:0000313" key="2">
    <source>
        <dbReference type="Proteomes" id="UP000009097"/>
    </source>
</evidence>
<dbReference type="RefSeq" id="XP_018252005.1">
    <property type="nucleotide sequence ID" value="XM_018401328.1"/>
</dbReference>
<gene>
    <name evidence="1" type="ORF">FOXG_20998</name>
</gene>
<proteinExistence type="predicted"/>
<dbReference type="AlphaFoldDB" id="A0A0J9VTI6"/>
<protein>
    <submittedName>
        <fullName evidence="1">Uncharacterized protein</fullName>
    </submittedName>
</protein>
<dbReference type="GeneID" id="28961704"/>
<sequence>MIHLDTPTTLLGHKCSYSLIVLTDSKASLHFWPQLRASKLRPQDPGTQKSRVCGLFARSTFVDAADVAAPVLHPELLLAVSLRATYARVRLSVTFSNRQLATLLHVNCSKGSSTSHPWSGEETTNGGLSRGMRLCFAARLLLFPFGLVSTPWMRARHCQAAHRVSCTCFKSCLQTLFDISQ</sequence>
<organism evidence="1 2">
    <name type="scientific">Fusarium oxysporum f. sp. lycopersici (strain 4287 / CBS 123668 / FGSC 9935 / NRRL 34936)</name>
    <name type="common">Fusarium vascular wilt of tomato</name>
    <dbReference type="NCBI Taxonomy" id="426428"/>
    <lineage>
        <taxon>Eukaryota</taxon>
        <taxon>Fungi</taxon>
        <taxon>Dikarya</taxon>
        <taxon>Ascomycota</taxon>
        <taxon>Pezizomycotina</taxon>
        <taxon>Sordariomycetes</taxon>
        <taxon>Hypocreomycetidae</taxon>
        <taxon>Hypocreales</taxon>
        <taxon>Nectriaceae</taxon>
        <taxon>Fusarium</taxon>
        <taxon>Fusarium oxysporum species complex</taxon>
    </lineage>
</organism>
<accession>A0A0J9VTI6</accession>
<reference evidence="1" key="2">
    <citation type="journal article" date="2010" name="Nature">
        <title>Comparative genomics reveals mobile pathogenicity chromosomes in Fusarium.</title>
        <authorList>
            <person name="Ma L.J."/>
            <person name="van der Does H.C."/>
            <person name="Borkovich K.A."/>
            <person name="Coleman J.J."/>
            <person name="Daboussi M.J."/>
            <person name="Di Pietro A."/>
            <person name="Dufresne M."/>
            <person name="Freitag M."/>
            <person name="Grabherr M."/>
            <person name="Henrissat B."/>
            <person name="Houterman P.M."/>
            <person name="Kang S."/>
            <person name="Shim W.B."/>
            <person name="Woloshuk C."/>
            <person name="Xie X."/>
            <person name="Xu J.R."/>
            <person name="Antoniw J."/>
            <person name="Baker S.E."/>
            <person name="Bluhm B.H."/>
            <person name="Breakspear A."/>
            <person name="Brown D.W."/>
            <person name="Butchko R.A."/>
            <person name="Chapman S."/>
            <person name="Coulson R."/>
            <person name="Coutinho P.M."/>
            <person name="Danchin E.G."/>
            <person name="Diener A."/>
            <person name="Gale L.R."/>
            <person name="Gardiner D.M."/>
            <person name="Goff S."/>
            <person name="Hammond-Kosack K.E."/>
            <person name="Hilburn K."/>
            <person name="Hua-Van A."/>
            <person name="Jonkers W."/>
            <person name="Kazan K."/>
            <person name="Kodira C.D."/>
            <person name="Koehrsen M."/>
            <person name="Kumar L."/>
            <person name="Lee Y.H."/>
            <person name="Li L."/>
            <person name="Manners J.M."/>
            <person name="Miranda-Saavedra D."/>
            <person name="Mukherjee M."/>
            <person name="Park G."/>
            <person name="Park J."/>
            <person name="Park S.Y."/>
            <person name="Proctor R.H."/>
            <person name="Regev A."/>
            <person name="Ruiz-Roldan M.C."/>
            <person name="Sain D."/>
            <person name="Sakthikumar S."/>
            <person name="Sykes S."/>
            <person name="Schwartz D.C."/>
            <person name="Turgeon B.G."/>
            <person name="Wapinski I."/>
            <person name="Yoder O."/>
            <person name="Young S."/>
            <person name="Zeng Q."/>
            <person name="Zhou S."/>
            <person name="Galagan J."/>
            <person name="Cuomo C.A."/>
            <person name="Kistler H.C."/>
            <person name="Rep M."/>
        </authorList>
    </citation>
    <scope>NUCLEOTIDE SEQUENCE [LARGE SCALE GENOMIC DNA]</scope>
    <source>
        <strain evidence="1">4287</strain>
    </source>
</reference>
<reference evidence="1" key="1">
    <citation type="submission" date="2007-04" db="EMBL/GenBank/DDBJ databases">
        <authorList>
            <consortium name="The Broad Institute Genome Sequencing Platform"/>
            <person name="Birren B."/>
            <person name="Lander E."/>
            <person name="Galagan J."/>
            <person name="Nusbaum C."/>
            <person name="Devon K."/>
            <person name="Ma L.-J."/>
            <person name="Jaffe D."/>
            <person name="Butler J."/>
            <person name="Alvarez P."/>
            <person name="Gnerre S."/>
            <person name="Grabherr M."/>
            <person name="Kleber M."/>
            <person name="Mauceli E."/>
            <person name="Brockman W."/>
            <person name="MacCallum I.A."/>
            <person name="Young S."/>
            <person name="LaButti K."/>
            <person name="DeCaprio D."/>
            <person name="Crawford M."/>
            <person name="Koehrsen M."/>
            <person name="Engels R."/>
            <person name="Montgomery P."/>
            <person name="Pearson M."/>
            <person name="Howarth C."/>
            <person name="Larson L."/>
            <person name="White J."/>
            <person name="O'Leary S."/>
            <person name="Kodira C."/>
            <person name="Zeng Q."/>
            <person name="Yandava C."/>
            <person name="Alvarado L."/>
            <person name="Kistler C."/>
            <person name="Shim W.-B."/>
            <person name="Kang S."/>
            <person name="Woloshuk C."/>
        </authorList>
    </citation>
    <scope>NUCLEOTIDE SEQUENCE</scope>
    <source>
        <strain evidence="1">4287</strain>
    </source>
</reference>
<name>A0A0J9VTI6_FUSO4</name>
<dbReference type="VEuPathDB" id="FungiDB:FOXG_20998"/>
<dbReference type="Proteomes" id="UP000009097">
    <property type="component" value="Unassembled WGS sequence"/>
</dbReference>